<dbReference type="HAMAP" id="MF_03011">
    <property type="entry name" value="eIF3l"/>
    <property type="match status" value="1"/>
</dbReference>
<comment type="subunit">
    <text evidence="4">Component of the eukaryotic translation initiation factor 3 (eIF-3) complex.</text>
</comment>
<accession>A0A7S1B2Z5</accession>
<dbReference type="PROSITE" id="PS50250">
    <property type="entry name" value="PCI"/>
    <property type="match status" value="1"/>
</dbReference>
<dbReference type="InterPro" id="IPR000717">
    <property type="entry name" value="PCI_dom"/>
</dbReference>
<reference evidence="7" key="1">
    <citation type="submission" date="2021-01" db="EMBL/GenBank/DDBJ databases">
        <authorList>
            <person name="Corre E."/>
            <person name="Pelletier E."/>
            <person name="Niang G."/>
            <person name="Scheremetjew M."/>
            <person name="Finn R."/>
            <person name="Kale V."/>
            <person name="Holt S."/>
            <person name="Cochrane G."/>
            <person name="Meng A."/>
            <person name="Brown T."/>
            <person name="Cohen L."/>
        </authorList>
    </citation>
    <scope>NUCLEOTIDE SEQUENCE</scope>
</reference>
<dbReference type="GO" id="GO:0001732">
    <property type="term" value="P:formation of cytoplasmic translation initiation complex"/>
    <property type="evidence" value="ECO:0007669"/>
    <property type="project" value="UniProtKB-UniRule"/>
</dbReference>
<evidence type="ECO:0000259" key="6">
    <source>
        <dbReference type="PROSITE" id="PS50250"/>
    </source>
</evidence>
<organism evidence="7">
    <name type="scientific">Noctiluca scintillans</name>
    <name type="common">Sea sparkle</name>
    <name type="synonym">Red tide dinoflagellate</name>
    <dbReference type="NCBI Taxonomy" id="2966"/>
    <lineage>
        <taxon>Eukaryota</taxon>
        <taxon>Sar</taxon>
        <taxon>Alveolata</taxon>
        <taxon>Dinophyceae</taxon>
        <taxon>Noctilucales</taxon>
        <taxon>Noctilucaceae</taxon>
        <taxon>Noctiluca</taxon>
    </lineage>
</organism>
<dbReference type="Pfam" id="PF10255">
    <property type="entry name" value="Paf67"/>
    <property type="match status" value="1"/>
</dbReference>
<evidence type="ECO:0000256" key="2">
    <source>
        <dbReference type="ARBA" id="ARBA00022540"/>
    </source>
</evidence>
<keyword evidence="1 4" id="KW-0963">Cytoplasm</keyword>
<proteinExistence type="inferred from homology"/>
<comment type="similarity">
    <text evidence="4">Belongs to the eIF-3 subunit L family.</text>
</comment>
<evidence type="ECO:0000256" key="4">
    <source>
        <dbReference type="HAMAP-Rule" id="MF_03011"/>
    </source>
</evidence>
<dbReference type="GO" id="GO:0016282">
    <property type="term" value="C:eukaryotic 43S preinitiation complex"/>
    <property type="evidence" value="ECO:0007669"/>
    <property type="project" value="UniProtKB-UniRule"/>
</dbReference>
<comment type="subcellular location">
    <subcellularLocation>
        <location evidence="4">Cytoplasm</location>
    </subcellularLocation>
</comment>
<dbReference type="InterPro" id="IPR019382">
    <property type="entry name" value="eIF3l"/>
</dbReference>
<protein>
    <recommendedName>
        <fullName evidence="4">Eukaryotic translation initiation factor 3 subunit L</fullName>
        <shortName evidence="4">eIF3l</shortName>
    </recommendedName>
</protein>
<gene>
    <name evidence="7" type="ORF">NSCI0253_LOCUS46465</name>
</gene>
<dbReference type="EMBL" id="HBFQ01065436">
    <property type="protein sequence ID" value="CAD8872108.1"/>
    <property type="molecule type" value="Transcribed_RNA"/>
</dbReference>
<evidence type="ECO:0000256" key="5">
    <source>
        <dbReference type="SAM" id="MobiDB-lite"/>
    </source>
</evidence>
<keyword evidence="3 4" id="KW-0648">Protein biosynthesis</keyword>
<name>A0A7S1B2Z5_NOCSC</name>
<dbReference type="PANTHER" id="PTHR13242">
    <property type="entry name" value="EUKARYOTIC TRANSLATION INITIATION FACTOR 3"/>
    <property type="match status" value="1"/>
</dbReference>
<dbReference type="GO" id="GO:0033290">
    <property type="term" value="C:eukaryotic 48S preinitiation complex"/>
    <property type="evidence" value="ECO:0007669"/>
    <property type="project" value="UniProtKB-UniRule"/>
</dbReference>
<feature type="region of interest" description="Disordered" evidence="5">
    <location>
        <begin position="1"/>
        <end position="23"/>
    </location>
</feature>
<evidence type="ECO:0000313" key="7">
    <source>
        <dbReference type="EMBL" id="CAD8872108.1"/>
    </source>
</evidence>
<dbReference type="GO" id="GO:0005852">
    <property type="term" value="C:eukaryotic translation initiation factor 3 complex"/>
    <property type="evidence" value="ECO:0007669"/>
    <property type="project" value="UniProtKB-UniRule"/>
</dbReference>
<evidence type="ECO:0000256" key="3">
    <source>
        <dbReference type="ARBA" id="ARBA00022917"/>
    </source>
</evidence>
<comment type="function">
    <text evidence="4">Component of the eukaryotic translation initiation factor 3 (eIF-3) complex, which is involved in protein synthesis of a specialized repertoire of mRNAs and, together with other initiation factors, stimulates binding of mRNA and methionyl-tRNAi to the 40S ribosome. The eIF-3 complex specifically targets and initiates translation of a subset of mRNAs involved in cell proliferation.</text>
</comment>
<dbReference type="PANTHER" id="PTHR13242:SF0">
    <property type="entry name" value="EUKARYOTIC TRANSLATION INITIATION FACTOR 3 SUBUNIT L"/>
    <property type="match status" value="1"/>
</dbReference>
<keyword evidence="2 4" id="KW-0396">Initiation factor</keyword>
<dbReference type="AlphaFoldDB" id="A0A7S1B2Z5"/>
<dbReference type="GO" id="GO:0003743">
    <property type="term" value="F:translation initiation factor activity"/>
    <property type="evidence" value="ECO:0007669"/>
    <property type="project" value="UniProtKB-UniRule"/>
</dbReference>
<feature type="domain" description="PCI" evidence="6">
    <location>
        <begin position="295"/>
        <end position="496"/>
    </location>
</feature>
<sequence>MADRANQSGSESGSESEGDLQKRAKRENIAESVDYFLGQLLASLKNRNVSEMHVHYEKTFNELSDKYYRTSRWPSSQAVEQQISEEPLFLIVYKELYYRHIFSRLGPTFTERQGSWENYCKLLDLIIDDLEKNEVLSVALPAQWLWDMLDEFVYHYETYGKARNKAIKMIKESDIEIARNNPDVFDTTKVLQYLHLLIKHSHIEEYLTNPTKEDNPGGAYKDESVRLIGYFALMQLLRMHSLLGDYRLALETIECMDFNAEVPLFYKTPVCHLTLYYYVGFAYIMLRRYSDAIRTFSDILVFLLKLTGVNTSSYQHTVMKKKEDQIYFLLLICLALSPQTLDESLEKKISNDYDDKRQRLHRRETLCFEEMFSYSCPKFVPSAPPDYDAPVESQLPNEALHRQLRLFLQEVKQQQFLPTIKSYMKLYTAIKMSKLAQLCDMDEEQLRDQLMCVMHKTRQHVHKEGPPLAGEHAACSEVEFYLDGDMVHINAHKPHRPHAEVFLEQILKFQDILRKMGQT</sequence>
<evidence type="ECO:0000256" key="1">
    <source>
        <dbReference type="ARBA" id="ARBA00022490"/>
    </source>
</evidence>